<organism evidence="4 5">
    <name type="scientific">Aphanomyces euteiches</name>
    <dbReference type="NCBI Taxonomy" id="100861"/>
    <lineage>
        <taxon>Eukaryota</taxon>
        <taxon>Sar</taxon>
        <taxon>Stramenopiles</taxon>
        <taxon>Oomycota</taxon>
        <taxon>Saprolegniomycetes</taxon>
        <taxon>Saprolegniales</taxon>
        <taxon>Verrucalvaceae</taxon>
        <taxon>Aphanomyces</taxon>
    </lineage>
</organism>
<feature type="region of interest" description="Disordered" evidence="2">
    <location>
        <begin position="134"/>
        <end position="214"/>
    </location>
</feature>
<evidence type="ECO:0000259" key="3">
    <source>
        <dbReference type="PROSITE" id="PS50102"/>
    </source>
</evidence>
<dbReference type="AlphaFoldDB" id="A0A6G0WS05"/>
<reference evidence="4 5" key="1">
    <citation type="submission" date="2019-07" db="EMBL/GenBank/DDBJ databases">
        <title>Genomics analysis of Aphanomyces spp. identifies a new class of oomycete effector associated with host adaptation.</title>
        <authorList>
            <person name="Gaulin E."/>
        </authorList>
    </citation>
    <scope>NUCLEOTIDE SEQUENCE [LARGE SCALE GENOMIC DNA]</scope>
    <source>
        <strain evidence="4 5">ATCC 201684</strain>
    </source>
</reference>
<dbReference type="OrthoDB" id="439808at2759"/>
<accession>A0A6G0WS05</accession>
<evidence type="ECO:0000256" key="2">
    <source>
        <dbReference type="SAM" id="MobiDB-lite"/>
    </source>
</evidence>
<dbReference type="VEuPathDB" id="FungiDB:AeMF1_009436"/>
<dbReference type="SUPFAM" id="SSF54928">
    <property type="entry name" value="RNA-binding domain, RBD"/>
    <property type="match status" value="1"/>
</dbReference>
<gene>
    <name evidence="4" type="ORF">Ae201684_012263</name>
</gene>
<dbReference type="GO" id="GO:0003723">
    <property type="term" value="F:RNA binding"/>
    <property type="evidence" value="ECO:0007669"/>
    <property type="project" value="UniProtKB-UniRule"/>
</dbReference>
<dbReference type="InterPro" id="IPR050441">
    <property type="entry name" value="RBM"/>
</dbReference>
<feature type="compositionally biased region" description="Basic residues" evidence="2">
    <location>
        <begin position="175"/>
        <end position="214"/>
    </location>
</feature>
<keyword evidence="5" id="KW-1185">Reference proteome</keyword>
<proteinExistence type="predicted"/>
<dbReference type="InterPro" id="IPR012677">
    <property type="entry name" value="Nucleotide-bd_a/b_plait_sf"/>
</dbReference>
<evidence type="ECO:0000313" key="5">
    <source>
        <dbReference type="Proteomes" id="UP000481153"/>
    </source>
</evidence>
<feature type="domain" description="RRM" evidence="3">
    <location>
        <begin position="64"/>
        <end position="142"/>
    </location>
</feature>
<feature type="region of interest" description="Disordered" evidence="2">
    <location>
        <begin position="1"/>
        <end position="66"/>
    </location>
</feature>
<keyword evidence="1" id="KW-0694">RNA-binding</keyword>
<name>A0A6G0WS05_9STRA</name>
<comment type="caution">
    <text evidence="4">The sequence shown here is derived from an EMBL/GenBank/DDBJ whole genome shotgun (WGS) entry which is preliminary data.</text>
</comment>
<evidence type="ECO:0000256" key="1">
    <source>
        <dbReference type="PROSITE-ProRule" id="PRU00176"/>
    </source>
</evidence>
<dbReference type="PANTHER" id="PTHR48034">
    <property type="entry name" value="TRANSFORMER-2 SEX-DETERMINING PROTEIN-RELATED"/>
    <property type="match status" value="1"/>
</dbReference>
<protein>
    <recommendedName>
        <fullName evidence="3">RRM domain-containing protein</fullName>
    </recommendedName>
</protein>
<dbReference type="PROSITE" id="PS50102">
    <property type="entry name" value="RRM"/>
    <property type="match status" value="1"/>
</dbReference>
<feature type="compositionally biased region" description="Basic and acidic residues" evidence="2">
    <location>
        <begin position="1"/>
        <end position="57"/>
    </location>
</feature>
<feature type="compositionally biased region" description="Basic and acidic residues" evidence="2">
    <location>
        <begin position="141"/>
        <end position="174"/>
    </location>
</feature>
<dbReference type="Proteomes" id="UP000481153">
    <property type="component" value="Unassembled WGS sequence"/>
</dbReference>
<dbReference type="Pfam" id="PF00076">
    <property type="entry name" value="RRM_1"/>
    <property type="match status" value="1"/>
</dbReference>
<dbReference type="InterPro" id="IPR035979">
    <property type="entry name" value="RBD_domain_sf"/>
</dbReference>
<dbReference type="Gene3D" id="3.30.70.330">
    <property type="match status" value="1"/>
</dbReference>
<dbReference type="SMART" id="SM00360">
    <property type="entry name" value="RRM"/>
    <property type="match status" value="1"/>
</dbReference>
<dbReference type="InterPro" id="IPR000504">
    <property type="entry name" value="RRM_dom"/>
</dbReference>
<sequence>MSDRDDDDRRSASADRRSNRSNSDRGSVDRREDSDHRSTSRGRDRTNSRDEKEDKPRGPMKPGISLLVRNLNKSSNADDIKELFGRYGEVRDVYTPLDYYTKESRGFAFVEFVDLEEAERAIKEVDGQELDGNRLTVVMAQEKRKTPQEMRRRDRNASPIRRRDDRRRDRSRSRSRDRRRRSPPRRSPPRRRSRSRSPVRRRSPPPRSRHRSRS</sequence>
<dbReference type="EMBL" id="VJMJ01000155">
    <property type="protein sequence ID" value="KAF0730261.1"/>
    <property type="molecule type" value="Genomic_DNA"/>
</dbReference>
<evidence type="ECO:0000313" key="4">
    <source>
        <dbReference type="EMBL" id="KAF0730261.1"/>
    </source>
</evidence>